<dbReference type="Pfam" id="PF08459">
    <property type="entry name" value="UvrC_RNaseH_dom"/>
    <property type="match status" value="1"/>
</dbReference>
<feature type="domain" description="UvrC family homology region profile" evidence="3">
    <location>
        <begin position="242"/>
        <end position="359"/>
    </location>
</feature>
<dbReference type="PANTHER" id="PTHR30562">
    <property type="entry name" value="UVRC/OXIDOREDUCTASE"/>
    <property type="match status" value="1"/>
</dbReference>
<comment type="caution">
    <text evidence="4">The sequence shown here is derived from an EMBL/GenBank/DDBJ whole genome shotgun (WGS) entry which is preliminary data.</text>
</comment>
<dbReference type="InterPro" id="IPR035901">
    <property type="entry name" value="GIY-YIG_endonuc_sf"/>
</dbReference>
<evidence type="ECO:0000259" key="1">
    <source>
        <dbReference type="PROSITE" id="PS50151"/>
    </source>
</evidence>
<feature type="domain" description="UVR" evidence="1">
    <location>
        <begin position="203"/>
        <end position="238"/>
    </location>
</feature>
<dbReference type="CDD" id="cd10434">
    <property type="entry name" value="GIY-YIG_UvrC_Cho"/>
    <property type="match status" value="1"/>
</dbReference>
<dbReference type="PROSITE" id="PS50164">
    <property type="entry name" value="GIY_YIG"/>
    <property type="match status" value="1"/>
</dbReference>
<dbReference type="SUPFAM" id="SSF46600">
    <property type="entry name" value="C-terminal UvrC-binding domain of UvrB"/>
    <property type="match status" value="1"/>
</dbReference>
<dbReference type="GO" id="GO:0009380">
    <property type="term" value="C:excinuclease repair complex"/>
    <property type="evidence" value="ECO:0007669"/>
    <property type="project" value="TreeGrafter"/>
</dbReference>
<accession>A0A2M7BTH4</accession>
<dbReference type="Gene3D" id="3.30.420.340">
    <property type="entry name" value="UvrC, RNAse H endonuclease domain"/>
    <property type="match status" value="1"/>
</dbReference>
<dbReference type="Gene3D" id="3.40.1440.10">
    <property type="entry name" value="GIY-YIG endonuclease"/>
    <property type="match status" value="1"/>
</dbReference>
<dbReference type="PANTHER" id="PTHR30562:SF1">
    <property type="entry name" value="UVRABC SYSTEM PROTEIN C"/>
    <property type="match status" value="1"/>
</dbReference>
<dbReference type="PROSITE" id="PS50151">
    <property type="entry name" value="UVR"/>
    <property type="match status" value="1"/>
</dbReference>
<dbReference type="Pfam" id="PF01541">
    <property type="entry name" value="GIY-YIG"/>
    <property type="match status" value="1"/>
</dbReference>
<dbReference type="GO" id="GO:0006289">
    <property type="term" value="P:nucleotide-excision repair"/>
    <property type="evidence" value="ECO:0007669"/>
    <property type="project" value="InterPro"/>
</dbReference>
<evidence type="ECO:0000313" key="4">
    <source>
        <dbReference type="EMBL" id="PIV08776.1"/>
    </source>
</evidence>
<dbReference type="EMBL" id="PEVA01000037">
    <property type="protein sequence ID" value="PIV08776.1"/>
    <property type="molecule type" value="Genomic_DNA"/>
</dbReference>
<dbReference type="InterPro" id="IPR038476">
    <property type="entry name" value="UvrC_RNase_H_dom_sf"/>
</dbReference>
<sequence>MITNTQIKSLPQTIGIYLFKKEKEYLYIGKSLNIRDRVQNHKERSDIDAKEKAILENSNVVDYIICSSELHALILESQLIQKHHPPYNVIWKDDKSYLYIKIPIKDPFPRISLTRRDDDGAALHFGPYSSTRDVRFLLRSIRKVVPFCTQKQPIKKPCFYSKIGLCNPCPGTRDLKGRAFGAMRKQYRAQIRKVISLLQGRAETVLKELRTQITSHAQAEEFEESLELRNKLFHLEQLIHLRSFERFEYNNAYDPQMALEKLKGILDRIHPTISSLARIECYDISNLMQKEATASMVVATDGILDKAEYKRFKLKETGVSDFKMLTETITRRMSNNWELPDLIVIDGGTPQVVTISGVLKRLNCDIPLIGIAKRP</sequence>
<protein>
    <recommendedName>
        <fullName evidence="6">Excinuclease ABC subunit C</fullName>
    </recommendedName>
</protein>
<dbReference type="Proteomes" id="UP000230119">
    <property type="component" value="Unassembled WGS sequence"/>
</dbReference>
<organism evidence="4 5">
    <name type="scientific">Candidatus Roizmanbacteria bacterium CG03_land_8_20_14_0_80_39_12</name>
    <dbReference type="NCBI Taxonomy" id="1974847"/>
    <lineage>
        <taxon>Bacteria</taxon>
        <taxon>Candidatus Roizmaniibacteriota</taxon>
    </lineage>
</organism>
<proteinExistence type="predicted"/>
<reference evidence="5" key="1">
    <citation type="submission" date="2017-09" db="EMBL/GenBank/DDBJ databases">
        <title>Depth-based differentiation of microbial function through sediment-hosted aquifers and enrichment of novel symbionts in the deep terrestrial subsurface.</title>
        <authorList>
            <person name="Probst A.J."/>
            <person name="Ladd B."/>
            <person name="Jarett J.K."/>
            <person name="Geller-Mcgrath D.E."/>
            <person name="Sieber C.M.K."/>
            <person name="Emerson J.B."/>
            <person name="Anantharaman K."/>
            <person name="Thomas B.C."/>
            <person name="Malmstrom R."/>
            <person name="Stieglmeier M."/>
            <person name="Klingl A."/>
            <person name="Woyke T."/>
            <person name="Ryan C.M."/>
            <person name="Banfield J.F."/>
        </authorList>
    </citation>
    <scope>NUCLEOTIDE SEQUENCE [LARGE SCALE GENOMIC DNA]</scope>
</reference>
<feature type="non-terminal residue" evidence="4">
    <location>
        <position position="375"/>
    </location>
</feature>
<dbReference type="InterPro" id="IPR000305">
    <property type="entry name" value="GIY-YIG_endonuc"/>
</dbReference>
<name>A0A2M7BTH4_9BACT</name>
<evidence type="ECO:0008006" key="6">
    <source>
        <dbReference type="Google" id="ProtNLM"/>
    </source>
</evidence>
<dbReference type="InterPro" id="IPR050066">
    <property type="entry name" value="UvrABC_protein_C"/>
</dbReference>
<dbReference type="GO" id="GO:0009381">
    <property type="term" value="F:excinuclease ABC activity"/>
    <property type="evidence" value="ECO:0007669"/>
    <property type="project" value="InterPro"/>
</dbReference>
<dbReference type="InterPro" id="IPR001943">
    <property type="entry name" value="UVR_dom"/>
</dbReference>
<dbReference type="InterPro" id="IPR047296">
    <property type="entry name" value="GIY-YIG_UvrC_Cho"/>
</dbReference>
<evidence type="ECO:0000259" key="2">
    <source>
        <dbReference type="PROSITE" id="PS50164"/>
    </source>
</evidence>
<evidence type="ECO:0000313" key="5">
    <source>
        <dbReference type="Proteomes" id="UP000230119"/>
    </source>
</evidence>
<dbReference type="PROSITE" id="PS50165">
    <property type="entry name" value="UVRC"/>
    <property type="match status" value="1"/>
</dbReference>
<dbReference type="AlphaFoldDB" id="A0A2M7BTH4"/>
<feature type="domain" description="GIY-YIG" evidence="2">
    <location>
        <begin position="12"/>
        <end position="89"/>
    </location>
</feature>
<dbReference type="InterPro" id="IPR036876">
    <property type="entry name" value="UVR_dom_sf"/>
</dbReference>
<evidence type="ECO:0000259" key="3">
    <source>
        <dbReference type="PROSITE" id="PS50165"/>
    </source>
</evidence>
<dbReference type="InterPro" id="IPR001162">
    <property type="entry name" value="UvrC_RNase_H_dom"/>
</dbReference>
<dbReference type="SUPFAM" id="SSF82771">
    <property type="entry name" value="GIY-YIG endonuclease"/>
    <property type="match status" value="1"/>
</dbReference>
<dbReference type="SMART" id="SM00465">
    <property type="entry name" value="GIYc"/>
    <property type="match status" value="1"/>
</dbReference>
<gene>
    <name evidence="4" type="ORF">COS52_00930</name>
</gene>